<sequence length="123" mass="12910">MKLSTATITLLPTLALAQWGTPGSPGFYHTVAEIYSAANCTAESLVWLDPIFGNGGTCQLLDRNDNTPDILSYRVTAEYPGCSATLYADNECLGTAYPAPVGECVQADGGVPLVKAFVACPFS</sequence>
<feature type="chain" id="PRO_5025626684" evidence="1">
    <location>
        <begin position="18"/>
        <end position="123"/>
    </location>
</feature>
<dbReference type="EMBL" id="ML977021">
    <property type="protein sequence ID" value="KAF1950958.1"/>
    <property type="molecule type" value="Genomic_DNA"/>
</dbReference>
<name>A0A6A5TF56_9PLEO</name>
<evidence type="ECO:0000313" key="3">
    <source>
        <dbReference type="Proteomes" id="UP000800035"/>
    </source>
</evidence>
<accession>A0A6A5TF56</accession>
<feature type="signal peptide" evidence="1">
    <location>
        <begin position="1"/>
        <end position="17"/>
    </location>
</feature>
<reference evidence="2" key="1">
    <citation type="journal article" date="2020" name="Stud. Mycol.">
        <title>101 Dothideomycetes genomes: a test case for predicting lifestyles and emergence of pathogens.</title>
        <authorList>
            <person name="Haridas S."/>
            <person name="Albert R."/>
            <person name="Binder M."/>
            <person name="Bloem J."/>
            <person name="Labutti K."/>
            <person name="Salamov A."/>
            <person name="Andreopoulos B."/>
            <person name="Baker S."/>
            <person name="Barry K."/>
            <person name="Bills G."/>
            <person name="Bluhm B."/>
            <person name="Cannon C."/>
            <person name="Castanera R."/>
            <person name="Culley D."/>
            <person name="Daum C."/>
            <person name="Ezra D."/>
            <person name="Gonzalez J."/>
            <person name="Henrissat B."/>
            <person name="Kuo A."/>
            <person name="Liang C."/>
            <person name="Lipzen A."/>
            <person name="Lutzoni F."/>
            <person name="Magnuson J."/>
            <person name="Mondo S."/>
            <person name="Nolan M."/>
            <person name="Ohm R."/>
            <person name="Pangilinan J."/>
            <person name="Park H.-J."/>
            <person name="Ramirez L."/>
            <person name="Alfaro M."/>
            <person name="Sun H."/>
            <person name="Tritt A."/>
            <person name="Yoshinaga Y."/>
            <person name="Zwiers L.-H."/>
            <person name="Turgeon B."/>
            <person name="Goodwin S."/>
            <person name="Spatafora J."/>
            <person name="Crous P."/>
            <person name="Grigoriev I."/>
        </authorList>
    </citation>
    <scope>NUCLEOTIDE SEQUENCE</scope>
    <source>
        <strain evidence="2">CBS 675.92</strain>
    </source>
</reference>
<evidence type="ECO:0000313" key="2">
    <source>
        <dbReference type="EMBL" id="KAF1950958.1"/>
    </source>
</evidence>
<organism evidence="2 3">
    <name type="scientific">Byssothecium circinans</name>
    <dbReference type="NCBI Taxonomy" id="147558"/>
    <lineage>
        <taxon>Eukaryota</taxon>
        <taxon>Fungi</taxon>
        <taxon>Dikarya</taxon>
        <taxon>Ascomycota</taxon>
        <taxon>Pezizomycotina</taxon>
        <taxon>Dothideomycetes</taxon>
        <taxon>Pleosporomycetidae</taxon>
        <taxon>Pleosporales</taxon>
        <taxon>Massarineae</taxon>
        <taxon>Massarinaceae</taxon>
        <taxon>Byssothecium</taxon>
    </lineage>
</organism>
<evidence type="ECO:0000256" key="1">
    <source>
        <dbReference type="SAM" id="SignalP"/>
    </source>
</evidence>
<keyword evidence="3" id="KW-1185">Reference proteome</keyword>
<gene>
    <name evidence="2" type="ORF">CC80DRAFT_482004</name>
</gene>
<dbReference type="OrthoDB" id="4652467at2759"/>
<proteinExistence type="predicted"/>
<dbReference type="AlphaFoldDB" id="A0A6A5TF56"/>
<keyword evidence="1" id="KW-0732">Signal</keyword>
<dbReference type="Proteomes" id="UP000800035">
    <property type="component" value="Unassembled WGS sequence"/>
</dbReference>
<protein>
    <submittedName>
        <fullName evidence="2">Uncharacterized protein</fullName>
    </submittedName>
</protein>